<evidence type="ECO:0000313" key="2">
    <source>
        <dbReference type="EMBL" id="CRL44419.1"/>
    </source>
</evidence>
<sequence>MAPTTADKATQTDPVMFEAAVPQEGAHAPMDYQTTDTTTPDIKQEKPAPPTASVTARPIPSGSKRAPGGKREKKAPGGAARQRAGDGRHGGGRRRG</sequence>
<protein>
    <submittedName>
        <fullName evidence="2">Uncharacterized protein</fullName>
    </submittedName>
</protein>
<reference evidence="2 3" key="1">
    <citation type="submission" date="2015-05" db="EMBL/GenBank/DDBJ databases">
        <authorList>
            <person name="Goodhead I."/>
        </authorList>
    </citation>
    <scope>NUCLEOTIDE SEQUENCE [LARGE SCALE GENOMIC DNA]</scope>
    <source>
        <strain evidence="3">morsitans</strain>
    </source>
</reference>
<feature type="region of interest" description="Disordered" evidence="1">
    <location>
        <begin position="1"/>
        <end position="96"/>
    </location>
</feature>
<name>A0A193QGW0_SODGM</name>
<dbReference type="EMBL" id="LN854557">
    <property type="protein sequence ID" value="CRL44419.1"/>
    <property type="molecule type" value="Genomic_DNA"/>
</dbReference>
<dbReference type="Proteomes" id="UP000245838">
    <property type="component" value="Chromosome sggmmb4_Chromosome"/>
</dbReference>
<organism evidence="2 3">
    <name type="scientific">Sodalis glossinidius (strain morsitans)</name>
    <dbReference type="NCBI Taxonomy" id="343509"/>
    <lineage>
        <taxon>Bacteria</taxon>
        <taxon>Pseudomonadati</taxon>
        <taxon>Pseudomonadota</taxon>
        <taxon>Gammaproteobacteria</taxon>
        <taxon>Enterobacterales</taxon>
        <taxon>Bruguierivoracaceae</taxon>
        <taxon>Sodalis</taxon>
    </lineage>
</organism>
<dbReference type="AlphaFoldDB" id="A0A193QGW0"/>
<feature type="compositionally biased region" description="Polar residues" evidence="1">
    <location>
        <begin position="32"/>
        <end position="41"/>
    </location>
</feature>
<evidence type="ECO:0000256" key="1">
    <source>
        <dbReference type="SAM" id="MobiDB-lite"/>
    </source>
</evidence>
<proteinExistence type="predicted"/>
<gene>
    <name evidence="2" type="ORF">SGGMMB4_01528</name>
</gene>
<evidence type="ECO:0000313" key="3">
    <source>
        <dbReference type="Proteomes" id="UP000245838"/>
    </source>
</evidence>
<accession>A0A193QGW0</accession>